<organism evidence="1 2">
    <name type="scientific">Pleurotus eryngii</name>
    <name type="common">Boletus of the steppes</name>
    <dbReference type="NCBI Taxonomy" id="5323"/>
    <lineage>
        <taxon>Eukaryota</taxon>
        <taxon>Fungi</taxon>
        <taxon>Dikarya</taxon>
        <taxon>Basidiomycota</taxon>
        <taxon>Agaricomycotina</taxon>
        <taxon>Agaricomycetes</taxon>
        <taxon>Agaricomycetidae</taxon>
        <taxon>Agaricales</taxon>
        <taxon>Pleurotineae</taxon>
        <taxon>Pleurotaceae</taxon>
        <taxon>Pleurotus</taxon>
    </lineage>
</organism>
<evidence type="ECO:0000313" key="1">
    <source>
        <dbReference type="EMBL" id="KAF9490069.1"/>
    </source>
</evidence>
<sequence length="226" mass="24798">GRNAAARCVPYSQFVDDLPQPETQLIHHRGSNRGDDRPCYLTLHISATAFTISNSDWSATTIPPTFPLCSDAFRSLNSLNLNFPSSTQHDYHNHDRPPQNSTEPLNFTVEATGIHGLTASNPVLQGNSITIKSEHRNVRVNLAGLLGVSLNINIISGDSFFGAINGGNVGGRNNVNTFRITSPARSRSSQVAFPWPLWPVPLLHEQAVSYAGVGRWVQPRRSRPRP</sequence>
<reference evidence="1" key="1">
    <citation type="submission" date="2020-11" db="EMBL/GenBank/DDBJ databases">
        <authorList>
            <consortium name="DOE Joint Genome Institute"/>
            <person name="Ahrendt S."/>
            <person name="Riley R."/>
            <person name="Andreopoulos W."/>
            <person name="Labutti K."/>
            <person name="Pangilinan J."/>
            <person name="Ruiz-Duenas F.J."/>
            <person name="Barrasa J.M."/>
            <person name="Sanchez-Garcia M."/>
            <person name="Camarero S."/>
            <person name="Miyauchi S."/>
            <person name="Serrano A."/>
            <person name="Linde D."/>
            <person name="Babiker R."/>
            <person name="Drula E."/>
            <person name="Ayuso-Fernandez I."/>
            <person name="Pacheco R."/>
            <person name="Padilla G."/>
            <person name="Ferreira P."/>
            <person name="Barriuso J."/>
            <person name="Kellner H."/>
            <person name="Castanera R."/>
            <person name="Alfaro M."/>
            <person name="Ramirez L."/>
            <person name="Pisabarro A.G."/>
            <person name="Kuo A."/>
            <person name="Tritt A."/>
            <person name="Lipzen A."/>
            <person name="He G."/>
            <person name="Yan M."/>
            <person name="Ng V."/>
            <person name="Cullen D."/>
            <person name="Martin F."/>
            <person name="Rosso M.-N."/>
            <person name="Henrissat B."/>
            <person name="Hibbett D."/>
            <person name="Martinez A.T."/>
            <person name="Grigoriev I.V."/>
        </authorList>
    </citation>
    <scope>NUCLEOTIDE SEQUENCE</scope>
    <source>
        <strain evidence="1">ATCC 90797</strain>
    </source>
</reference>
<protein>
    <submittedName>
        <fullName evidence="1">Uncharacterized protein</fullName>
    </submittedName>
</protein>
<feature type="non-terminal residue" evidence="1">
    <location>
        <position position="1"/>
    </location>
</feature>
<comment type="caution">
    <text evidence="1">The sequence shown here is derived from an EMBL/GenBank/DDBJ whole genome shotgun (WGS) entry which is preliminary data.</text>
</comment>
<name>A0A9P5ZLN5_PLEER</name>
<evidence type="ECO:0000313" key="2">
    <source>
        <dbReference type="Proteomes" id="UP000807025"/>
    </source>
</evidence>
<gene>
    <name evidence="1" type="ORF">BDN71DRAFT_1498728</name>
</gene>
<accession>A0A9P5ZLN5</accession>
<keyword evidence="2" id="KW-1185">Reference proteome</keyword>
<proteinExistence type="predicted"/>
<dbReference type="Proteomes" id="UP000807025">
    <property type="component" value="Unassembled WGS sequence"/>
</dbReference>
<dbReference type="EMBL" id="MU154650">
    <property type="protein sequence ID" value="KAF9490069.1"/>
    <property type="molecule type" value="Genomic_DNA"/>
</dbReference>
<dbReference type="AlphaFoldDB" id="A0A9P5ZLN5"/>